<dbReference type="VEuPathDB" id="TrichDB:TRFO_26253"/>
<dbReference type="Proteomes" id="UP000179807">
    <property type="component" value="Unassembled WGS sequence"/>
</dbReference>
<evidence type="ECO:0000313" key="4">
    <source>
        <dbReference type="Proteomes" id="UP000179807"/>
    </source>
</evidence>
<dbReference type="EMBL" id="MLAK01000743">
    <property type="protein sequence ID" value="OHT05893.1"/>
    <property type="molecule type" value="Genomic_DNA"/>
</dbReference>
<name>A0A1J4K8Y2_9EUKA</name>
<accession>A0A1J4K8Y2</accession>
<evidence type="ECO:0000256" key="1">
    <source>
        <dbReference type="ARBA" id="ARBA00022741"/>
    </source>
</evidence>
<sequence>MGTNYSQPPRGYQYSTQQFDNETSIIEVEPDFKSFYQLYNNNYQNMKNLPYLLRSINGELITYSYEKCFKICQSIHSFLCSHQMKPNSTIAVYSKSSFESQIICDVALLFGHHLLLSSPTSQAPDKFAQSIRNFSPFAVFCSTENAYHISKFVSNIQFITDTDSKFNSFHKISEFSTKYSTPEAKTTNEPCITFLASPTNTNSENVTISSYDMLTFLSSWSEKLKLCRDATIAVLLPSDDNVARLVNMLCIYNHSKLCFPNSLDSVKEFNPTHIFLSEDIVNKETSEINKQIADSSFFTRSYYNLHYFWKNTWVSWGSAAPNSDKKIFIKYQKDLGQDFHFAFCTGNLPKDVHENWIVRYGKPLSTVFIPSKWGNVGASLPCDVRFIKYGTLGGPVENSISIDNENGQIFSRLNGQRICKCGFWDEEGSLVIDSK</sequence>
<keyword evidence="4" id="KW-1185">Reference proteome</keyword>
<dbReference type="SUPFAM" id="SSF56801">
    <property type="entry name" value="Acetyl-CoA synthetase-like"/>
    <property type="match status" value="1"/>
</dbReference>
<evidence type="ECO:0000313" key="3">
    <source>
        <dbReference type="EMBL" id="OHT05893.1"/>
    </source>
</evidence>
<protein>
    <recommendedName>
        <fullName evidence="5">AMP-dependent synthetase/ligase domain-containing protein</fullName>
    </recommendedName>
</protein>
<comment type="caution">
    <text evidence="3">The sequence shown here is derived from an EMBL/GenBank/DDBJ whole genome shotgun (WGS) entry which is preliminary data.</text>
</comment>
<evidence type="ECO:0008006" key="5">
    <source>
        <dbReference type="Google" id="ProtNLM"/>
    </source>
</evidence>
<evidence type="ECO:0000256" key="2">
    <source>
        <dbReference type="ARBA" id="ARBA00022840"/>
    </source>
</evidence>
<dbReference type="RefSeq" id="XP_068359029.1">
    <property type="nucleotide sequence ID" value="XM_068504842.1"/>
</dbReference>
<organism evidence="3 4">
    <name type="scientific">Tritrichomonas foetus</name>
    <dbReference type="NCBI Taxonomy" id="1144522"/>
    <lineage>
        <taxon>Eukaryota</taxon>
        <taxon>Metamonada</taxon>
        <taxon>Parabasalia</taxon>
        <taxon>Tritrichomonadida</taxon>
        <taxon>Tritrichomonadidae</taxon>
        <taxon>Tritrichomonas</taxon>
    </lineage>
</organism>
<dbReference type="InterPro" id="IPR042099">
    <property type="entry name" value="ANL_N_sf"/>
</dbReference>
<dbReference type="PANTHER" id="PTHR43272">
    <property type="entry name" value="LONG-CHAIN-FATTY-ACID--COA LIGASE"/>
    <property type="match status" value="1"/>
</dbReference>
<dbReference type="AlphaFoldDB" id="A0A1J4K8Y2"/>
<dbReference type="PANTHER" id="PTHR43272:SF33">
    <property type="entry name" value="AMP-BINDING DOMAIN-CONTAINING PROTEIN-RELATED"/>
    <property type="match status" value="1"/>
</dbReference>
<dbReference type="GO" id="GO:0016020">
    <property type="term" value="C:membrane"/>
    <property type="evidence" value="ECO:0007669"/>
    <property type="project" value="TreeGrafter"/>
</dbReference>
<keyword evidence="2" id="KW-0067">ATP-binding</keyword>
<dbReference type="OrthoDB" id="10480239at2759"/>
<dbReference type="GO" id="GO:0005524">
    <property type="term" value="F:ATP binding"/>
    <property type="evidence" value="ECO:0007669"/>
    <property type="project" value="UniProtKB-KW"/>
</dbReference>
<keyword evidence="1" id="KW-0547">Nucleotide-binding</keyword>
<reference evidence="3" key="1">
    <citation type="submission" date="2016-10" db="EMBL/GenBank/DDBJ databases">
        <authorList>
            <person name="Benchimol M."/>
            <person name="Almeida L.G."/>
            <person name="Vasconcelos A.T."/>
            <person name="Perreira-Neves A."/>
            <person name="Rosa I.A."/>
            <person name="Tasca T."/>
            <person name="Bogo M.R."/>
            <person name="de Souza W."/>
        </authorList>
    </citation>
    <scope>NUCLEOTIDE SEQUENCE [LARGE SCALE GENOMIC DNA]</scope>
    <source>
        <strain evidence="3">K</strain>
    </source>
</reference>
<dbReference type="Gene3D" id="3.40.50.12780">
    <property type="entry name" value="N-terminal domain of ligase-like"/>
    <property type="match status" value="1"/>
</dbReference>
<dbReference type="GO" id="GO:0004467">
    <property type="term" value="F:long-chain fatty acid-CoA ligase activity"/>
    <property type="evidence" value="ECO:0007669"/>
    <property type="project" value="TreeGrafter"/>
</dbReference>
<dbReference type="GeneID" id="94839546"/>
<proteinExistence type="predicted"/>
<gene>
    <name evidence="3" type="ORF">TRFO_26253</name>
</gene>